<accession>A0A3P8HCC1</accession>
<evidence type="ECO:0000313" key="3">
    <source>
        <dbReference type="Proteomes" id="UP000269396"/>
    </source>
</evidence>
<dbReference type="AlphaFoldDB" id="A0A3P8HCC1"/>
<keyword evidence="1" id="KW-1133">Transmembrane helix</keyword>
<proteinExistence type="predicted"/>
<evidence type="ECO:0000313" key="2">
    <source>
        <dbReference type="EMBL" id="VDP88460.1"/>
    </source>
</evidence>
<dbReference type="EMBL" id="UZAL01054262">
    <property type="protein sequence ID" value="VDP88460.1"/>
    <property type="molecule type" value="Genomic_DNA"/>
</dbReference>
<reference evidence="2 3" key="1">
    <citation type="submission" date="2018-11" db="EMBL/GenBank/DDBJ databases">
        <authorList>
            <consortium name="Pathogen Informatics"/>
        </authorList>
    </citation>
    <scope>NUCLEOTIDE SEQUENCE [LARGE SCALE GENOMIC DNA]</scope>
    <source>
        <strain>Denwood</strain>
        <strain evidence="3">Zambia</strain>
    </source>
</reference>
<keyword evidence="1" id="KW-0812">Transmembrane</keyword>
<dbReference type="Proteomes" id="UP000269396">
    <property type="component" value="Unassembled WGS sequence"/>
</dbReference>
<evidence type="ECO:0000256" key="1">
    <source>
        <dbReference type="SAM" id="Phobius"/>
    </source>
</evidence>
<feature type="transmembrane region" description="Helical" evidence="1">
    <location>
        <begin position="12"/>
        <end position="31"/>
    </location>
</feature>
<protein>
    <submittedName>
        <fullName evidence="2">Uncharacterized protein</fullName>
    </submittedName>
</protein>
<gene>
    <name evidence="2" type="ORF">SMTD_LOCUS22779</name>
</gene>
<sequence>MKKLDLMANRNLIVHCVVLCIVVTSIDPLIAKISPDDSGVP</sequence>
<name>A0A3P8HCC1_9TREM</name>
<keyword evidence="3" id="KW-1185">Reference proteome</keyword>
<organism evidence="2 3">
    <name type="scientific">Schistosoma mattheei</name>
    <dbReference type="NCBI Taxonomy" id="31246"/>
    <lineage>
        <taxon>Eukaryota</taxon>
        <taxon>Metazoa</taxon>
        <taxon>Spiralia</taxon>
        <taxon>Lophotrochozoa</taxon>
        <taxon>Platyhelminthes</taxon>
        <taxon>Trematoda</taxon>
        <taxon>Digenea</taxon>
        <taxon>Strigeidida</taxon>
        <taxon>Schistosomatoidea</taxon>
        <taxon>Schistosomatidae</taxon>
        <taxon>Schistosoma</taxon>
    </lineage>
</organism>
<keyword evidence="1" id="KW-0472">Membrane</keyword>